<accession>A0ABR8WBL4</accession>
<dbReference type="RefSeq" id="WP_191714639.1">
    <property type="nucleotide sequence ID" value="NZ_JACSPU010000002.1"/>
</dbReference>
<protein>
    <submittedName>
        <fullName evidence="2">Uncharacterized protein</fullName>
    </submittedName>
</protein>
<feature type="transmembrane region" description="Helical" evidence="1">
    <location>
        <begin position="6"/>
        <end position="24"/>
    </location>
</feature>
<keyword evidence="1" id="KW-0472">Membrane</keyword>
<organism evidence="2 3">
    <name type="scientific">Planococcus wigleyi</name>
    <dbReference type="NCBI Taxonomy" id="2762216"/>
    <lineage>
        <taxon>Bacteria</taxon>
        <taxon>Bacillati</taxon>
        <taxon>Bacillota</taxon>
        <taxon>Bacilli</taxon>
        <taxon>Bacillales</taxon>
        <taxon>Caryophanaceae</taxon>
        <taxon>Planococcus</taxon>
    </lineage>
</organism>
<gene>
    <name evidence="2" type="ORF">H9630_06170</name>
</gene>
<evidence type="ECO:0000313" key="2">
    <source>
        <dbReference type="EMBL" id="MBD8014404.1"/>
    </source>
</evidence>
<keyword evidence="1" id="KW-1133">Transmembrane helix</keyword>
<keyword evidence="1" id="KW-0812">Transmembrane</keyword>
<reference evidence="2 3" key="1">
    <citation type="submission" date="2020-08" db="EMBL/GenBank/DDBJ databases">
        <title>A Genomic Blueprint of the Chicken Gut Microbiome.</title>
        <authorList>
            <person name="Gilroy R."/>
            <person name="Ravi A."/>
            <person name="Getino M."/>
            <person name="Pursley I."/>
            <person name="Horton D.L."/>
            <person name="Alikhan N.-F."/>
            <person name="Baker D."/>
            <person name="Gharbi K."/>
            <person name="Hall N."/>
            <person name="Watson M."/>
            <person name="Adriaenssens E.M."/>
            <person name="Foster-Nyarko E."/>
            <person name="Jarju S."/>
            <person name="Secka A."/>
            <person name="Antonio M."/>
            <person name="Oren A."/>
            <person name="Chaudhuri R."/>
            <person name="La Ragione R.M."/>
            <person name="Hildebrand F."/>
            <person name="Pallen M.J."/>
        </authorList>
    </citation>
    <scope>NUCLEOTIDE SEQUENCE [LARGE SCALE GENOMIC DNA]</scope>
    <source>
        <strain evidence="2 3">Sa1BUA13</strain>
    </source>
</reference>
<evidence type="ECO:0000256" key="1">
    <source>
        <dbReference type="SAM" id="Phobius"/>
    </source>
</evidence>
<evidence type="ECO:0000313" key="3">
    <source>
        <dbReference type="Proteomes" id="UP000658980"/>
    </source>
</evidence>
<sequence length="54" mass="6098">MGDIIAAIFILVPAFIAAFALRWIRIMRINSEKQVEQNEEIISLLKAGAREGNR</sequence>
<name>A0ABR8WBL4_9BACL</name>
<keyword evidence="3" id="KW-1185">Reference proteome</keyword>
<dbReference type="Proteomes" id="UP000658980">
    <property type="component" value="Unassembled WGS sequence"/>
</dbReference>
<dbReference type="EMBL" id="JACSPU010000002">
    <property type="protein sequence ID" value="MBD8014404.1"/>
    <property type="molecule type" value="Genomic_DNA"/>
</dbReference>
<proteinExistence type="predicted"/>
<comment type="caution">
    <text evidence="2">The sequence shown here is derived from an EMBL/GenBank/DDBJ whole genome shotgun (WGS) entry which is preliminary data.</text>
</comment>